<comment type="similarity">
    <text evidence="2">Belongs to the bacterial solute-binding protein SsuA/TauA family.</text>
</comment>
<dbReference type="GO" id="GO:0042597">
    <property type="term" value="C:periplasmic space"/>
    <property type="evidence" value="ECO:0007669"/>
    <property type="project" value="UniProtKB-SubCell"/>
</dbReference>
<dbReference type="Pfam" id="PF09084">
    <property type="entry name" value="NMT1"/>
    <property type="match status" value="1"/>
</dbReference>
<feature type="chain" id="PRO_5040787846" evidence="4">
    <location>
        <begin position="23"/>
        <end position="344"/>
    </location>
</feature>
<dbReference type="AlphaFoldDB" id="A0A9X4JVM5"/>
<evidence type="ECO:0000256" key="3">
    <source>
        <dbReference type="ARBA" id="ARBA00022729"/>
    </source>
</evidence>
<evidence type="ECO:0000256" key="4">
    <source>
        <dbReference type="SAM" id="SignalP"/>
    </source>
</evidence>
<organism evidence="6 7">
    <name type="scientific">Pelotomaculum isophthalicicum JI</name>
    <dbReference type="NCBI Taxonomy" id="947010"/>
    <lineage>
        <taxon>Bacteria</taxon>
        <taxon>Bacillati</taxon>
        <taxon>Bacillota</taxon>
        <taxon>Clostridia</taxon>
        <taxon>Eubacteriales</taxon>
        <taxon>Desulfotomaculaceae</taxon>
        <taxon>Pelotomaculum</taxon>
    </lineage>
</organism>
<reference evidence="6" key="1">
    <citation type="submission" date="2022-02" db="EMBL/GenBank/DDBJ databases">
        <authorList>
            <person name="Leng L."/>
        </authorList>
    </citation>
    <scope>NUCLEOTIDE SEQUENCE</scope>
    <source>
        <strain evidence="6">JI</strain>
    </source>
</reference>
<evidence type="ECO:0000259" key="5">
    <source>
        <dbReference type="Pfam" id="PF09084"/>
    </source>
</evidence>
<feature type="signal peptide" evidence="4">
    <location>
        <begin position="1"/>
        <end position="22"/>
    </location>
</feature>
<dbReference type="PANTHER" id="PTHR30024:SF47">
    <property type="entry name" value="TAURINE-BINDING PERIPLASMIC PROTEIN"/>
    <property type="match status" value="1"/>
</dbReference>
<gene>
    <name evidence="6" type="ORF">L7E55_04855</name>
</gene>
<comment type="caution">
    <text evidence="6">The sequence shown here is derived from an EMBL/GenBank/DDBJ whole genome shotgun (WGS) entry which is preliminary data.</text>
</comment>
<dbReference type="SUPFAM" id="SSF53850">
    <property type="entry name" value="Periplasmic binding protein-like II"/>
    <property type="match status" value="1"/>
</dbReference>
<keyword evidence="7" id="KW-1185">Reference proteome</keyword>
<evidence type="ECO:0000313" key="7">
    <source>
        <dbReference type="Proteomes" id="UP001154312"/>
    </source>
</evidence>
<evidence type="ECO:0000256" key="2">
    <source>
        <dbReference type="ARBA" id="ARBA00010742"/>
    </source>
</evidence>
<feature type="domain" description="SsuA/THI5-like" evidence="5">
    <location>
        <begin position="50"/>
        <end position="261"/>
    </location>
</feature>
<protein>
    <submittedName>
        <fullName evidence="6">ABC transporter substrate-binding protein</fullName>
    </submittedName>
</protein>
<dbReference type="Gene3D" id="3.40.190.10">
    <property type="entry name" value="Periplasmic binding protein-like II"/>
    <property type="match status" value="2"/>
</dbReference>
<proteinExistence type="inferred from homology"/>
<sequence>MKLKIVVITVFMLLLANVTGCAGKNAVQTNTDKKIEKIVIAEPGTGESWLPVYLADKLGYFDEQGLNVDYSDFGGGHGPLVIASLIAGDSQFALTGYDQVLKTYGQGKSTKMIMATSDKNPWSLFVGKDIKSFADLKGKKISGGMEGSSPRAFVRACLKYGGLDPEKDVEYVTLPSSGSLIGALEKGEVAAGIGSGITKIQLLNLGYKPLVDLTDPQQHQKVLNSKDFPLYVVQVTDDFIKNHPDTVQKFSNAVVKAMHWENTHSPEEIAEKISPFFPNANKDDLISDIKDVQLTLSKDGYFSQEGHDTVTKSALDVGMIKEPVAMANVVDDSFLKKAHDSYAK</sequence>
<dbReference type="RefSeq" id="WP_277442930.1">
    <property type="nucleotide sequence ID" value="NZ_JAKOAV010000006.1"/>
</dbReference>
<comment type="subcellular location">
    <subcellularLocation>
        <location evidence="1">Periplasm</location>
    </subcellularLocation>
</comment>
<dbReference type="InterPro" id="IPR015168">
    <property type="entry name" value="SsuA/THI5"/>
</dbReference>
<dbReference type="PANTHER" id="PTHR30024">
    <property type="entry name" value="ALIPHATIC SULFONATES-BINDING PROTEIN-RELATED"/>
    <property type="match status" value="1"/>
</dbReference>
<accession>A0A9X4JVM5</accession>
<evidence type="ECO:0000313" key="6">
    <source>
        <dbReference type="EMBL" id="MDF9407693.1"/>
    </source>
</evidence>
<dbReference type="EMBL" id="JAKOAV010000006">
    <property type="protein sequence ID" value="MDF9407693.1"/>
    <property type="molecule type" value="Genomic_DNA"/>
</dbReference>
<dbReference type="Proteomes" id="UP001154312">
    <property type="component" value="Unassembled WGS sequence"/>
</dbReference>
<name>A0A9X4JVM5_9FIRM</name>
<keyword evidence="3 4" id="KW-0732">Signal</keyword>
<evidence type="ECO:0000256" key="1">
    <source>
        <dbReference type="ARBA" id="ARBA00004418"/>
    </source>
</evidence>